<comment type="caution">
    <text evidence="1">The sequence shown here is derived from an EMBL/GenBank/DDBJ whole genome shotgun (WGS) entry which is preliminary data.</text>
</comment>
<dbReference type="Proteomes" id="UP001364890">
    <property type="component" value="Unassembled WGS sequence"/>
</dbReference>
<evidence type="ECO:0000313" key="1">
    <source>
        <dbReference type="EMBL" id="MEI4770529.1"/>
    </source>
</evidence>
<accession>A0ABU8F6Y2</accession>
<name>A0ABU8F6Y2_9BACI</name>
<evidence type="ECO:0000313" key="2">
    <source>
        <dbReference type="Proteomes" id="UP001364890"/>
    </source>
</evidence>
<dbReference type="EMBL" id="JBAWSY010000009">
    <property type="protein sequence ID" value="MEI4770529.1"/>
    <property type="molecule type" value="Genomic_DNA"/>
</dbReference>
<dbReference type="RefSeq" id="WP_336498091.1">
    <property type="nucleotide sequence ID" value="NZ_JBAWSY010000009.1"/>
</dbReference>
<proteinExistence type="predicted"/>
<organism evidence="1 2">
    <name type="scientific">Psychrobacillus mangrovi</name>
    <dbReference type="NCBI Taxonomy" id="3117745"/>
    <lineage>
        <taxon>Bacteria</taxon>
        <taxon>Bacillati</taxon>
        <taxon>Bacillota</taxon>
        <taxon>Bacilli</taxon>
        <taxon>Bacillales</taxon>
        <taxon>Bacillaceae</taxon>
        <taxon>Psychrobacillus</taxon>
    </lineage>
</organism>
<evidence type="ECO:0008006" key="3">
    <source>
        <dbReference type="Google" id="ProtNLM"/>
    </source>
</evidence>
<protein>
    <recommendedName>
        <fullName evidence="3">RNA-binding protein</fullName>
    </recommendedName>
</protein>
<gene>
    <name evidence="1" type="ORF">WAX74_12870</name>
</gene>
<keyword evidence="2" id="KW-1185">Reference proteome</keyword>
<reference evidence="1 2" key="1">
    <citation type="submission" date="2024-01" db="EMBL/GenBank/DDBJ databases">
        <title>Seven novel Bacillus-like species.</title>
        <authorList>
            <person name="Liu G."/>
        </authorList>
    </citation>
    <scope>NUCLEOTIDE SEQUENCE [LARGE SCALE GENOMIC DNA]</scope>
    <source>
        <strain evidence="1 2">FJAT-51614</strain>
    </source>
</reference>
<sequence length="101" mass="11176">MDNGSIVKGTIVFVGSNFVEILVDEPLALDEGEQVVEDVEIVADETAAELTAEVDLDKELTHKPPVEENKLDEGEKREHVKGKTWIFSIDKIVKVKLSNSN</sequence>